<dbReference type="GO" id="GO:0005576">
    <property type="term" value="C:extracellular region"/>
    <property type="evidence" value="ECO:0007669"/>
    <property type="project" value="InterPro"/>
</dbReference>
<protein>
    <submittedName>
        <fullName evidence="3">Apolipoprotein L</fullName>
    </submittedName>
</protein>
<dbReference type="Proteomes" id="UP000265000">
    <property type="component" value="Unplaced"/>
</dbReference>
<dbReference type="InterPro" id="IPR008405">
    <property type="entry name" value="ApoL"/>
</dbReference>
<name>A0A3Q2QKQ4_FUNHE</name>
<feature type="compositionally biased region" description="Polar residues" evidence="2">
    <location>
        <begin position="415"/>
        <end position="437"/>
    </location>
</feature>
<sequence>MHNENDSFLSYRWSLQNALLHYITETLTYMVEVKKFYLGISKWIDCRKKEHETMIIVKKKADKLDTTFTKSKAIGKHIKKNFQNDPESKLAELEKELTEVLKGTIEGLEKLNIFLDAMEKLAVTSLHVFTENQIVYLSEEFCYEEVQAVIRTAQQVCPLLLKFKRDAKSFFLPSLHNLEIIAHQLEKYIDMRLEITEEILVDGHICENSIQEMAYQIKRLDKIRTDEHFRMEFLFQEVSSSGFIDIFAANRDKMLKFLNDLEQCADQLDSMNKGAKISNLAGSSVTKTGGALSAAGVALTPVTAGASLGLTLLGSVMGAASETNSVVTTLTESGVNHTSQNKANKTFQSFMEVFQKIQDYLDDGMKYPTVNLKPSKTKGLIKEGERVSKIDPIGMGASAMISGASALKKMVAGKSDSSIQEMQGDGTASRSMSSDAPDTSDVPDASDVPDFGQSVVLSEELLSTGAETFFAGRHIVSADKESMNVLKGCKTKVSTFLTARVALFRSQIESWDKIHKSLQLCESNMTKEENRNILEEPFYLEDKE</sequence>
<evidence type="ECO:0000313" key="3">
    <source>
        <dbReference type="Ensembl" id="ENSFHEP00000027699.1"/>
    </source>
</evidence>
<dbReference type="AlphaFoldDB" id="A0A3Q2QKQ4"/>
<dbReference type="GO" id="GO:0006869">
    <property type="term" value="P:lipid transport"/>
    <property type="evidence" value="ECO:0007669"/>
    <property type="project" value="InterPro"/>
</dbReference>
<keyword evidence="4" id="KW-1185">Reference proteome</keyword>
<dbReference type="PANTHER" id="PTHR14096">
    <property type="entry name" value="APOLIPOPROTEIN L"/>
    <property type="match status" value="1"/>
</dbReference>
<organism evidence="3 4">
    <name type="scientific">Fundulus heteroclitus</name>
    <name type="common">Killifish</name>
    <name type="synonym">Mummichog</name>
    <dbReference type="NCBI Taxonomy" id="8078"/>
    <lineage>
        <taxon>Eukaryota</taxon>
        <taxon>Metazoa</taxon>
        <taxon>Chordata</taxon>
        <taxon>Craniata</taxon>
        <taxon>Vertebrata</taxon>
        <taxon>Euteleostomi</taxon>
        <taxon>Actinopterygii</taxon>
        <taxon>Neopterygii</taxon>
        <taxon>Teleostei</taxon>
        <taxon>Neoteleostei</taxon>
        <taxon>Acanthomorphata</taxon>
        <taxon>Ovalentaria</taxon>
        <taxon>Atherinomorphae</taxon>
        <taxon>Cyprinodontiformes</taxon>
        <taxon>Fundulidae</taxon>
        <taxon>Fundulus</taxon>
    </lineage>
</organism>
<evidence type="ECO:0000256" key="2">
    <source>
        <dbReference type="SAM" id="MobiDB-lite"/>
    </source>
</evidence>
<dbReference type="Ensembl" id="ENSFHET00000016643.1">
    <property type="protein sequence ID" value="ENSFHEP00000027699.1"/>
    <property type="gene ID" value="ENSFHEG00000011327.1"/>
</dbReference>
<dbReference type="PANTHER" id="PTHR14096:SF57">
    <property type="entry name" value="APOLIPOPROTEIN L4"/>
    <property type="match status" value="1"/>
</dbReference>
<dbReference type="Pfam" id="PF05461">
    <property type="entry name" value="ApoL"/>
    <property type="match status" value="1"/>
</dbReference>
<evidence type="ECO:0000256" key="1">
    <source>
        <dbReference type="ARBA" id="ARBA00010090"/>
    </source>
</evidence>
<proteinExistence type="inferred from homology"/>
<feature type="region of interest" description="Disordered" evidence="2">
    <location>
        <begin position="415"/>
        <end position="449"/>
    </location>
</feature>
<reference evidence="3" key="1">
    <citation type="submission" date="2025-08" db="UniProtKB">
        <authorList>
            <consortium name="Ensembl"/>
        </authorList>
    </citation>
    <scope>IDENTIFICATION</scope>
</reference>
<dbReference type="GO" id="GO:0008289">
    <property type="term" value="F:lipid binding"/>
    <property type="evidence" value="ECO:0007669"/>
    <property type="project" value="InterPro"/>
</dbReference>
<accession>A0A3Q2QKQ4</accession>
<dbReference type="GO" id="GO:0016020">
    <property type="term" value="C:membrane"/>
    <property type="evidence" value="ECO:0007669"/>
    <property type="project" value="TreeGrafter"/>
</dbReference>
<reference evidence="3" key="2">
    <citation type="submission" date="2025-09" db="UniProtKB">
        <authorList>
            <consortium name="Ensembl"/>
        </authorList>
    </citation>
    <scope>IDENTIFICATION</scope>
</reference>
<dbReference type="STRING" id="8078.ENSFHEP00000027699"/>
<comment type="similarity">
    <text evidence="1">Belongs to the apolipoprotein L family.</text>
</comment>
<evidence type="ECO:0000313" key="4">
    <source>
        <dbReference type="Proteomes" id="UP000265000"/>
    </source>
</evidence>
<dbReference type="GO" id="GO:0042157">
    <property type="term" value="P:lipoprotein metabolic process"/>
    <property type="evidence" value="ECO:0007669"/>
    <property type="project" value="InterPro"/>
</dbReference>
<dbReference type="GeneTree" id="ENSGT01030000234599"/>